<evidence type="ECO:0000256" key="6">
    <source>
        <dbReference type="SAM" id="Phobius"/>
    </source>
</evidence>
<sequence>MVIVLLVPIIPFLLFSDSIDMWFAAWQKNPPPPAMVALIVIALLATDVFLPVPSSLVTTLAGSQLGALLGILASFLGMTLGAVLGFALARWWGPPLVSWLTRADDLARTEKLSQKFGPLLILAGRGVPVLAEATVLLVGMHRMPWKVFLPPMLLSNLVLAIAYGLMGSFSNILGGMPLVMGISIVVPVLLVALFRAFSGSGEPATPSPTAPPPSRESQ</sequence>
<dbReference type="HOGENOM" id="CLU_081828_0_0_0"/>
<gene>
    <name evidence="8" type="ordered locus">Psta_2494</name>
</gene>
<proteinExistence type="predicted"/>
<evidence type="ECO:0000256" key="1">
    <source>
        <dbReference type="ARBA" id="ARBA00004651"/>
    </source>
</evidence>
<feature type="domain" description="VTT" evidence="7">
    <location>
        <begin position="52"/>
        <end position="168"/>
    </location>
</feature>
<organism evidence="8 9">
    <name type="scientific">Pirellula staleyi (strain ATCC 27377 / DSM 6068 / ICPB 4128)</name>
    <name type="common">Pirella staleyi</name>
    <dbReference type="NCBI Taxonomy" id="530564"/>
    <lineage>
        <taxon>Bacteria</taxon>
        <taxon>Pseudomonadati</taxon>
        <taxon>Planctomycetota</taxon>
        <taxon>Planctomycetia</taxon>
        <taxon>Pirellulales</taxon>
        <taxon>Pirellulaceae</taxon>
        <taxon>Pirellula</taxon>
    </lineage>
</organism>
<dbReference type="Proteomes" id="UP000001887">
    <property type="component" value="Chromosome"/>
</dbReference>
<dbReference type="Pfam" id="PF09335">
    <property type="entry name" value="VTT_dom"/>
    <property type="match status" value="1"/>
</dbReference>
<reference evidence="8 9" key="1">
    <citation type="journal article" date="2009" name="Stand. Genomic Sci.">
        <title>Complete genome sequence of Pirellula staleyi type strain (ATCC 27377).</title>
        <authorList>
            <person name="Clum A."/>
            <person name="Tindall B.J."/>
            <person name="Sikorski J."/>
            <person name="Ivanova N."/>
            <person name="Mavrommatis K."/>
            <person name="Lucas S."/>
            <person name="Glavina del Rio T."/>
            <person name="Nolan M."/>
            <person name="Chen F."/>
            <person name="Tice H."/>
            <person name="Pitluck S."/>
            <person name="Cheng J.F."/>
            <person name="Chertkov O."/>
            <person name="Brettin T."/>
            <person name="Han C."/>
            <person name="Detter J.C."/>
            <person name="Kuske C."/>
            <person name="Bruce D."/>
            <person name="Goodwin L."/>
            <person name="Ovchinikova G."/>
            <person name="Pati A."/>
            <person name="Mikhailova N."/>
            <person name="Chen A."/>
            <person name="Palaniappan K."/>
            <person name="Land M."/>
            <person name="Hauser L."/>
            <person name="Chang Y.J."/>
            <person name="Jeffries C.D."/>
            <person name="Chain P."/>
            <person name="Rohde M."/>
            <person name="Goker M."/>
            <person name="Bristow J."/>
            <person name="Eisen J.A."/>
            <person name="Markowitz V."/>
            <person name="Hugenholtz P."/>
            <person name="Kyrpides N.C."/>
            <person name="Klenk H.P."/>
            <person name="Lapidus A."/>
        </authorList>
    </citation>
    <scope>NUCLEOTIDE SEQUENCE [LARGE SCALE GENOMIC DNA]</scope>
    <source>
        <strain evidence="9">ATCC 27377 / DSM 6068 / ICPB 4128</strain>
    </source>
</reference>
<feature type="transmembrane region" description="Helical" evidence="6">
    <location>
        <begin position="119"/>
        <end position="140"/>
    </location>
</feature>
<keyword evidence="9" id="KW-1185">Reference proteome</keyword>
<evidence type="ECO:0000313" key="9">
    <source>
        <dbReference type="Proteomes" id="UP000001887"/>
    </source>
</evidence>
<keyword evidence="4 6" id="KW-1133">Transmembrane helix</keyword>
<evidence type="ECO:0000256" key="5">
    <source>
        <dbReference type="ARBA" id="ARBA00023136"/>
    </source>
</evidence>
<dbReference type="EMBL" id="CP001848">
    <property type="protein sequence ID" value="ADB17163.1"/>
    <property type="molecule type" value="Genomic_DNA"/>
</dbReference>
<name>D2R4U7_PIRSD</name>
<dbReference type="InterPro" id="IPR051311">
    <property type="entry name" value="DedA_domain"/>
</dbReference>
<evidence type="ECO:0000256" key="4">
    <source>
        <dbReference type="ARBA" id="ARBA00022989"/>
    </source>
</evidence>
<keyword evidence="3 6" id="KW-0812">Transmembrane</keyword>
<protein>
    <submittedName>
        <fullName evidence="8">SNARE associated Golgi protein-like protein</fullName>
    </submittedName>
</protein>
<dbReference type="eggNOG" id="COG0586">
    <property type="taxonomic scope" value="Bacteria"/>
</dbReference>
<feature type="transmembrane region" description="Helical" evidence="6">
    <location>
        <begin position="172"/>
        <end position="194"/>
    </location>
</feature>
<comment type="subcellular location">
    <subcellularLocation>
        <location evidence="1">Cell membrane</location>
        <topology evidence="1">Multi-pass membrane protein</topology>
    </subcellularLocation>
</comment>
<evidence type="ECO:0000256" key="2">
    <source>
        <dbReference type="ARBA" id="ARBA00022475"/>
    </source>
</evidence>
<evidence type="ECO:0000256" key="3">
    <source>
        <dbReference type="ARBA" id="ARBA00022692"/>
    </source>
</evidence>
<dbReference type="STRING" id="530564.Psta_2494"/>
<dbReference type="InterPro" id="IPR032816">
    <property type="entry name" value="VTT_dom"/>
</dbReference>
<feature type="transmembrane region" description="Helical" evidence="6">
    <location>
        <begin position="65"/>
        <end position="92"/>
    </location>
</feature>
<keyword evidence="2" id="KW-1003">Cell membrane</keyword>
<dbReference type="PANTHER" id="PTHR42709:SF6">
    <property type="entry name" value="UNDECAPRENYL PHOSPHATE TRANSPORTER A"/>
    <property type="match status" value="1"/>
</dbReference>
<dbReference type="GO" id="GO:0005886">
    <property type="term" value="C:plasma membrane"/>
    <property type="evidence" value="ECO:0007669"/>
    <property type="project" value="UniProtKB-SubCell"/>
</dbReference>
<feature type="transmembrane region" description="Helical" evidence="6">
    <location>
        <begin position="147"/>
        <end position="166"/>
    </location>
</feature>
<keyword evidence="5 6" id="KW-0472">Membrane</keyword>
<dbReference type="PANTHER" id="PTHR42709">
    <property type="entry name" value="ALKALINE PHOSPHATASE LIKE PROTEIN"/>
    <property type="match status" value="1"/>
</dbReference>
<dbReference type="KEGG" id="psl:Psta_2494"/>
<accession>D2R4U7</accession>
<feature type="transmembrane region" description="Helical" evidence="6">
    <location>
        <begin position="34"/>
        <end position="53"/>
    </location>
</feature>
<dbReference type="AlphaFoldDB" id="D2R4U7"/>
<evidence type="ECO:0000259" key="7">
    <source>
        <dbReference type="Pfam" id="PF09335"/>
    </source>
</evidence>
<evidence type="ECO:0000313" key="8">
    <source>
        <dbReference type="EMBL" id="ADB17163.1"/>
    </source>
</evidence>